<feature type="compositionally biased region" description="Polar residues" evidence="1">
    <location>
        <begin position="31"/>
        <end position="42"/>
    </location>
</feature>
<gene>
    <name evidence="2" type="ORF">ACH5RR_032811</name>
</gene>
<evidence type="ECO:0000313" key="3">
    <source>
        <dbReference type="Proteomes" id="UP001630127"/>
    </source>
</evidence>
<feature type="compositionally biased region" description="Acidic residues" evidence="1">
    <location>
        <begin position="212"/>
        <end position="222"/>
    </location>
</feature>
<accession>A0ABD2YND7</accession>
<comment type="caution">
    <text evidence="2">The sequence shown here is derived from an EMBL/GenBank/DDBJ whole genome shotgun (WGS) entry which is preliminary data.</text>
</comment>
<evidence type="ECO:0000256" key="1">
    <source>
        <dbReference type="SAM" id="MobiDB-lite"/>
    </source>
</evidence>
<evidence type="ECO:0008006" key="4">
    <source>
        <dbReference type="Google" id="ProtNLM"/>
    </source>
</evidence>
<feature type="compositionally biased region" description="Low complexity" evidence="1">
    <location>
        <begin position="43"/>
        <end position="54"/>
    </location>
</feature>
<protein>
    <recommendedName>
        <fullName evidence="4">Chlororespiratory reduction 6</fullName>
    </recommendedName>
</protein>
<dbReference type="EMBL" id="JBJUIK010000013">
    <property type="protein sequence ID" value="KAL3507429.1"/>
    <property type="molecule type" value="Genomic_DNA"/>
</dbReference>
<name>A0ABD2YND7_9GENT</name>
<feature type="region of interest" description="Disordered" evidence="1">
    <location>
        <begin position="208"/>
        <end position="242"/>
    </location>
</feature>
<sequence length="259" mass="28053">MLRLNSNNHQLTTTTITAAPLSSTTTSSSIDKQCNKCSSTKRQSPSSLSPLQEPSSKRATLLSSSVTTNAFSGDHRILGFTKLPLAPTSTNLRRTISDPINSPGVTNLSAPSISAGNFMNNQLPESSAATSLSQPLYRSISDPSSASYVLVATATPPCPQATRKVMPSPCIGEAAGQNLKEESPNTKMLKRMKDRLREMNQWWNEVIKEGGEDNGSDSEDYENLSKDEAEVSQVTESEEGPCEEAVWVERNGECLILHF</sequence>
<proteinExistence type="predicted"/>
<evidence type="ECO:0000313" key="2">
    <source>
        <dbReference type="EMBL" id="KAL3507429.1"/>
    </source>
</evidence>
<organism evidence="2 3">
    <name type="scientific">Cinchona calisaya</name>
    <dbReference type="NCBI Taxonomy" id="153742"/>
    <lineage>
        <taxon>Eukaryota</taxon>
        <taxon>Viridiplantae</taxon>
        <taxon>Streptophyta</taxon>
        <taxon>Embryophyta</taxon>
        <taxon>Tracheophyta</taxon>
        <taxon>Spermatophyta</taxon>
        <taxon>Magnoliopsida</taxon>
        <taxon>eudicotyledons</taxon>
        <taxon>Gunneridae</taxon>
        <taxon>Pentapetalae</taxon>
        <taxon>asterids</taxon>
        <taxon>lamiids</taxon>
        <taxon>Gentianales</taxon>
        <taxon>Rubiaceae</taxon>
        <taxon>Cinchonoideae</taxon>
        <taxon>Cinchoneae</taxon>
        <taxon>Cinchona</taxon>
    </lineage>
</organism>
<dbReference type="AlphaFoldDB" id="A0ABD2YND7"/>
<dbReference type="Proteomes" id="UP001630127">
    <property type="component" value="Unassembled WGS sequence"/>
</dbReference>
<feature type="region of interest" description="Disordered" evidence="1">
    <location>
        <begin position="22"/>
        <end position="61"/>
    </location>
</feature>
<keyword evidence="3" id="KW-1185">Reference proteome</keyword>
<reference evidence="2 3" key="1">
    <citation type="submission" date="2024-11" db="EMBL/GenBank/DDBJ databases">
        <title>A near-complete genome assembly of Cinchona calisaya.</title>
        <authorList>
            <person name="Lian D.C."/>
            <person name="Zhao X.W."/>
            <person name="Wei L."/>
        </authorList>
    </citation>
    <scope>NUCLEOTIDE SEQUENCE [LARGE SCALE GENOMIC DNA]</scope>
    <source>
        <tissue evidence="2">Nenye</tissue>
    </source>
</reference>